<dbReference type="RefSeq" id="WP_371163349.1">
    <property type="nucleotide sequence ID" value="NZ_JBEDNX010000006.1"/>
</dbReference>
<comment type="caution">
    <text evidence="2">The sequence shown here is derived from an EMBL/GenBank/DDBJ whole genome shotgun (WGS) entry which is preliminary data.</text>
</comment>
<evidence type="ECO:0000313" key="2">
    <source>
        <dbReference type="EMBL" id="MEZ3165321.1"/>
    </source>
</evidence>
<evidence type="ECO:0000256" key="1">
    <source>
        <dbReference type="SAM" id="MobiDB-lite"/>
    </source>
</evidence>
<feature type="region of interest" description="Disordered" evidence="1">
    <location>
        <begin position="106"/>
        <end position="125"/>
    </location>
</feature>
<dbReference type="InterPro" id="IPR016119">
    <property type="entry name" value="Br/Cl_peroxidase_C"/>
</dbReference>
<reference evidence="2 3" key="1">
    <citation type="submission" date="2024-06" db="EMBL/GenBank/DDBJ databases">
        <title>Halorubrum miltondacostae sp. nov., a potential PHA producer isolated from an inland solar saltern in Rio Maior, Portugal.</title>
        <authorList>
            <person name="Albuquerque L."/>
            <person name="Viver T."/>
            <person name="Barroso C."/>
            <person name="Claudino R."/>
            <person name="Galvan M."/>
            <person name="Simoes G."/>
            <person name="Lobo Da Cunha A."/>
            <person name="Egas C."/>
        </authorList>
    </citation>
    <scope>NUCLEOTIDE SEQUENCE [LARGE SCALE GENOMIC DNA]</scope>
    <source>
        <strain evidence="2 3">RMP-11</strain>
    </source>
</reference>
<dbReference type="InterPro" id="IPR052559">
    <property type="entry name" value="V-haloperoxidase"/>
</dbReference>
<dbReference type="Gene3D" id="1.10.606.10">
    <property type="entry name" value="Vanadium-containing Chloroperoxidase, domain 2"/>
    <property type="match status" value="1"/>
</dbReference>
<dbReference type="InterPro" id="IPR036938">
    <property type="entry name" value="PAP2/HPO_sf"/>
</dbReference>
<organism evidence="2 3">
    <name type="scientific">Halorubrum miltondacostae</name>
    <dbReference type="NCBI Taxonomy" id="3076378"/>
    <lineage>
        <taxon>Archaea</taxon>
        <taxon>Methanobacteriati</taxon>
        <taxon>Methanobacteriota</taxon>
        <taxon>Stenosarchaea group</taxon>
        <taxon>Halobacteria</taxon>
        <taxon>Halobacteriales</taxon>
        <taxon>Haloferacaceae</taxon>
        <taxon>Halorubrum</taxon>
    </lineage>
</organism>
<proteinExistence type="predicted"/>
<name>A0ABD5M4Z2_9EURY</name>
<dbReference type="PANTHER" id="PTHR34599">
    <property type="entry name" value="PEROXIDASE-RELATED"/>
    <property type="match status" value="1"/>
</dbReference>
<dbReference type="EMBL" id="JBEDNY010000007">
    <property type="protein sequence ID" value="MEZ3165321.1"/>
    <property type="molecule type" value="Genomic_DNA"/>
</dbReference>
<evidence type="ECO:0000313" key="3">
    <source>
        <dbReference type="Proteomes" id="UP001567572"/>
    </source>
</evidence>
<dbReference type="Proteomes" id="UP001567572">
    <property type="component" value="Unassembled WGS sequence"/>
</dbReference>
<gene>
    <name evidence="2" type="ORF">ABNG04_15890</name>
</gene>
<accession>A0ABD5M4Z2</accession>
<keyword evidence="3" id="KW-1185">Reference proteome</keyword>
<protein>
    <recommendedName>
        <fullName evidence="4">Phosphatidic acid phosphatase type 2/haloperoxidase domain-containing protein</fullName>
    </recommendedName>
</protein>
<dbReference type="SUPFAM" id="SSF48317">
    <property type="entry name" value="Acid phosphatase/Vanadium-dependent haloperoxidase"/>
    <property type="match status" value="1"/>
</dbReference>
<dbReference type="AlphaFoldDB" id="A0ABD5M4Z2"/>
<dbReference type="PANTHER" id="PTHR34599:SF1">
    <property type="entry name" value="PHOSPHATIDIC ACID PHOSPHATASE TYPE 2_HALOPEROXIDASE DOMAIN-CONTAINING PROTEIN"/>
    <property type="match status" value="1"/>
</dbReference>
<sequence>MGDGRESVETVLDDPDTPDALVRTIESLQEDLAQAAEGPGERWYDTQRLFVEAGDGAVDFWGPYVSQFLVHEVRLWSLPVDQRYLRYEAGRDYNFSSQDWLDTLEGDDEFAPERGPKQPDGSRGYVATPRHLATIVNAEPPYQEYLIAALQLLDNEDVPFDPDLEYVMTDDPLPDDERVFNYTDGGPVRLVDMVARAARAALLAGFHQKYERHFRCRPETYGGRLHAQLRGDADFGIDELLTDAALLEARSRETDYLSTAYEEGSPVHPACPSGHSVIAGACGTVLKTWFKNVDWRETGLDYRVVVHDRDELGTGSGDAHLGTGVTGIEVPDDHNGIHQEIDKLVFNVGLARMFAGVHCYSDHYWGVKLGEQVAFALMADVFNRGAETTAEEGPGFMPYLRYDLDATIRVPGANPGSTLDELRRTTAGREPGAPWPH</sequence>
<feature type="region of interest" description="Disordered" evidence="1">
    <location>
        <begin position="413"/>
        <end position="437"/>
    </location>
</feature>
<evidence type="ECO:0008006" key="4">
    <source>
        <dbReference type="Google" id="ProtNLM"/>
    </source>
</evidence>